<keyword evidence="4" id="KW-0676">Redox-active center</keyword>
<dbReference type="EMBL" id="UIVS01000004">
    <property type="protein sequence ID" value="SVP94840.1"/>
    <property type="molecule type" value="Genomic_DNA"/>
</dbReference>
<keyword evidence="5" id="KW-0472">Membrane</keyword>
<dbReference type="InterPro" id="IPR013766">
    <property type="entry name" value="Thioredoxin_domain"/>
</dbReference>
<dbReference type="GO" id="GO:0015035">
    <property type="term" value="F:protein-disulfide reductase activity"/>
    <property type="evidence" value="ECO:0007669"/>
    <property type="project" value="InterPro"/>
</dbReference>
<feature type="site" description="Deprotonates C-terminal active site Cys" evidence="3">
    <location>
        <position position="24"/>
    </location>
</feature>
<dbReference type="Gene3D" id="3.40.30.10">
    <property type="entry name" value="Glutaredoxin"/>
    <property type="match status" value="1"/>
</dbReference>
<gene>
    <name evidence="7" type="ORF">TAT_000316400</name>
    <name evidence="8" type="ORF">TAV_000316300</name>
</gene>
<dbReference type="EMBL" id="UIVT01000004">
    <property type="protein sequence ID" value="SVP94163.1"/>
    <property type="molecule type" value="Genomic_DNA"/>
</dbReference>
<accession>A0A3B0MV68</accession>
<feature type="transmembrane region" description="Helical" evidence="5">
    <location>
        <begin position="26"/>
        <end position="47"/>
    </location>
</feature>
<feature type="active site" description="Nucleophile" evidence="3">
    <location>
        <position position="50"/>
    </location>
</feature>
<feature type="domain" description="Thioredoxin" evidence="6">
    <location>
        <begin position="1"/>
        <end position="115"/>
    </location>
</feature>
<dbReference type="AlphaFoldDB" id="A0A3B0MV68"/>
<dbReference type="PROSITE" id="PS51352">
    <property type="entry name" value="THIOREDOXIN_2"/>
    <property type="match status" value="1"/>
</dbReference>
<evidence type="ECO:0000256" key="5">
    <source>
        <dbReference type="SAM" id="Phobius"/>
    </source>
</evidence>
<evidence type="ECO:0000313" key="7">
    <source>
        <dbReference type="EMBL" id="SVP94163.1"/>
    </source>
</evidence>
<evidence type="ECO:0000256" key="1">
    <source>
        <dbReference type="ARBA" id="ARBA00023157"/>
    </source>
</evidence>
<proteinExistence type="inferred from homology"/>
<evidence type="ECO:0000256" key="3">
    <source>
        <dbReference type="PIRSR" id="PIRSR000077-1"/>
    </source>
</evidence>
<dbReference type="SUPFAM" id="SSF52833">
    <property type="entry name" value="Thioredoxin-like"/>
    <property type="match status" value="1"/>
</dbReference>
<feature type="site" description="Contributes to redox potential value" evidence="3">
    <location>
        <position position="49"/>
    </location>
</feature>
<organism evidence="7">
    <name type="scientific">Theileria annulata</name>
    <dbReference type="NCBI Taxonomy" id="5874"/>
    <lineage>
        <taxon>Eukaryota</taxon>
        <taxon>Sar</taxon>
        <taxon>Alveolata</taxon>
        <taxon>Apicomplexa</taxon>
        <taxon>Aconoidasida</taxon>
        <taxon>Piroplasmida</taxon>
        <taxon>Theileriidae</taxon>
        <taxon>Theileria</taxon>
    </lineage>
</organism>
<comment type="similarity">
    <text evidence="2">Belongs to the thioredoxin family.</text>
</comment>
<dbReference type="InterPro" id="IPR005746">
    <property type="entry name" value="Thioredoxin"/>
</dbReference>
<dbReference type="CDD" id="cd02947">
    <property type="entry name" value="TRX_family"/>
    <property type="match status" value="1"/>
</dbReference>
<feature type="disulfide bond" description="Redox-active" evidence="4">
    <location>
        <begin position="30"/>
        <end position="50"/>
    </location>
</feature>
<dbReference type="PIRSF" id="PIRSF000077">
    <property type="entry name" value="Thioredoxin"/>
    <property type="match status" value="1"/>
</dbReference>
<reference evidence="7" key="1">
    <citation type="submission" date="2018-07" db="EMBL/GenBank/DDBJ databases">
        <authorList>
            <person name="Quirk P.G."/>
            <person name="Krulwich T.A."/>
        </authorList>
    </citation>
    <scope>NUCLEOTIDE SEQUENCE</scope>
    <source>
        <strain evidence="7">Anand</strain>
    </source>
</reference>
<feature type="site" description="Contributes to redox potential value" evidence="3">
    <location>
        <position position="31"/>
    </location>
</feature>
<evidence type="ECO:0000256" key="2">
    <source>
        <dbReference type="PIRNR" id="PIRNR000077"/>
    </source>
</evidence>
<dbReference type="VEuPathDB" id="PiroplasmaDB:TA07275"/>
<keyword evidence="5" id="KW-0812">Transmembrane</keyword>
<evidence type="ECO:0000259" key="6">
    <source>
        <dbReference type="PROSITE" id="PS51352"/>
    </source>
</evidence>
<dbReference type="InterPro" id="IPR036249">
    <property type="entry name" value="Thioredoxin-like_sf"/>
</dbReference>
<evidence type="ECO:0000313" key="8">
    <source>
        <dbReference type="EMBL" id="SVP94840.1"/>
    </source>
</evidence>
<dbReference type="PANTHER" id="PTHR46115">
    <property type="entry name" value="THIOREDOXIN-LIKE PROTEIN 1"/>
    <property type="match status" value="1"/>
</dbReference>
<keyword evidence="5" id="KW-1133">Transmembrane helix</keyword>
<dbReference type="Pfam" id="PF00085">
    <property type="entry name" value="Thioredoxin"/>
    <property type="match status" value="2"/>
</dbReference>
<evidence type="ECO:0000256" key="4">
    <source>
        <dbReference type="PIRSR" id="PIRSR000077-4"/>
    </source>
</evidence>
<sequence length="115" mass="12977">MVHEVTSKEEFDKTLSGDSVVVVDFYANWCGTFLYINSIILLVTVLLGPCMRFAPQFEELAREHPNLVFVKVNVDNLQELAQKYNVTSLPTFKVFKSGQVQGEFLGANKEGLKFV</sequence>
<protein>
    <recommendedName>
        <fullName evidence="2">Thioredoxin</fullName>
    </recommendedName>
</protein>
<name>A0A3B0MV68_THEAN</name>
<feature type="active site" description="Nucleophile" evidence="3">
    <location>
        <position position="30"/>
    </location>
</feature>
<keyword evidence="1 4" id="KW-1015">Disulfide bond</keyword>